<dbReference type="Proteomes" id="UP000019373">
    <property type="component" value="Unassembled WGS sequence"/>
</dbReference>
<evidence type="ECO:0008006" key="4">
    <source>
        <dbReference type="Google" id="ProtNLM"/>
    </source>
</evidence>
<dbReference type="OrthoDB" id="194358at2759"/>
<dbReference type="GeneID" id="19240584"/>
<feature type="compositionally biased region" description="Low complexity" evidence="1">
    <location>
        <begin position="164"/>
        <end position="177"/>
    </location>
</feature>
<evidence type="ECO:0000313" key="3">
    <source>
        <dbReference type="Proteomes" id="UP000019373"/>
    </source>
</evidence>
<accession>U1FUL2</accession>
<proteinExistence type="predicted"/>
<protein>
    <recommendedName>
        <fullName evidence="4">CNH domain-containing protein</fullName>
    </recommendedName>
</protein>
<organism evidence="2 3">
    <name type="scientific">Endocarpon pusillum (strain Z07020 / HMAS-L-300199)</name>
    <name type="common">Lichen-forming fungus</name>
    <dbReference type="NCBI Taxonomy" id="1263415"/>
    <lineage>
        <taxon>Eukaryota</taxon>
        <taxon>Fungi</taxon>
        <taxon>Dikarya</taxon>
        <taxon>Ascomycota</taxon>
        <taxon>Pezizomycotina</taxon>
        <taxon>Eurotiomycetes</taxon>
        <taxon>Chaetothyriomycetidae</taxon>
        <taxon>Verrucariales</taxon>
        <taxon>Verrucariaceae</taxon>
        <taxon>Endocarpon</taxon>
    </lineage>
</organism>
<evidence type="ECO:0000313" key="2">
    <source>
        <dbReference type="EMBL" id="ERF68497.1"/>
    </source>
</evidence>
<reference evidence="3" key="1">
    <citation type="journal article" date="2014" name="BMC Genomics">
        <title>Genome characteristics reveal the impact of lichenization on lichen-forming fungus Endocarpon pusillum Hedwig (Verrucariales, Ascomycota).</title>
        <authorList>
            <person name="Wang Y.-Y."/>
            <person name="Liu B."/>
            <person name="Zhang X.-Y."/>
            <person name="Zhou Q.-M."/>
            <person name="Zhang T."/>
            <person name="Li H."/>
            <person name="Yu Y.-F."/>
            <person name="Zhang X.-L."/>
            <person name="Hao X.-Y."/>
            <person name="Wang M."/>
            <person name="Wang L."/>
            <person name="Wei J.-C."/>
        </authorList>
    </citation>
    <scope>NUCLEOTIDE SEQUENCE [LARGE SCALE GENOMIC DNA]</scope>
    <source>
        <strain evidence="3">Z07020 / HMAS-L-300199</strain>
    </source>
</reference>
<dbReference type="EMBL" id="KE721517">
    <property type="protein sequence ID" value="ERF68497.1"/>
    <property type="molecule type" value="Genomic_DNA"/>
</dbReference>
<dbReference type="AlphaFoldDB" id="U1FUL2"/>
<dbReference type="RefSeq" id="XP_007805848.1">
    <property type="nucleotide sequence ID" value="XM_007807657.1"/>
</dbReference>
<dbReference type="HOGENOM" id="CLU_1517857_0_0_1"/>
<sequence length="177" mass="19597">MLGSVLPELAVRSIVPCFDGEVVAATFAESIAARSKSRLLLWNTSDFTPQAESATPIPQYQPLADQVECLVGAYGHGLVFLHQDGWICSADSLNFDVEYYDRHFFVPTDWLSTTGNLMLGIFRNGNIVFVQRDELVVIRRGLEHFEQGQSRGNGKRPSLTRTMVSDSAVDAVSSKTR</sequence>
<name>U1FUL2_ENDPU</name>
<gene>
    <name evidence="2" type="ORF">EPUS_05636</name>
</gene>
<keyword evidence="3" id="KW-1185">Reference proteome</keyword>
<evidence type="ECO:0000256" key="1">
    <source>
        <dbReference type="SAM" id="MobiDB-lite"/>
    </source>
</evidence>
<feature type="region of interest" description="Disordered" evidence="1">
    <location>
        <begin position="147"/>
        <end position="177"/>
    </location>
</feature>